<evidence type="ECO:0000313" key="3">
    <source>
        <dbReference type="Proteomes" id="UP000828390"/>
    </source>
</evidence>
<feature type="transmembrane region" description="Helical" evidence="1">
    <location>
        <begin position="56"/>
        <end position="76"/>
    </location>
</feature>
<keyword evidence="1" id="KW-1133">Transmembrane helix</keyword>
<comment type="caution">
    <text evidence="2">The sequence shown here is derived from an EMBL/GenBank/DDBJ whole genome shotgun (WGS) entry which is preliminary data.</text>
</comment>
<dbReference type="Proteomes" id="UP000828390">
    <property type="component" value="Unassembled WGS sequence"/>
</dbReference>
<accession>A0A9D4QRD2</accession>
<organism evidence="2 3">
    <name type="scientific">Dreissena polymorpha</name>
    <name type="common">Zebra mussel</name>
    <name type="synonym">Mytilus polymorpha</name>
    <dbReference type="NCBI Taxonomy" id="45954"/>
    <lineage>
        <taxon>Eukaryota</taxon>
        <taxon>Metazoa</taxon>
        <taxon>Spiralia</taxon>
        <taxon>Lophotrochozoa</taxon>
        <taxon>Mollusca</taxon>
        <taxon>Bivalvia</taxon>
        <taxon>Autobranchia</taxon>
        <taxon>Heteroconchia</taxon>
        <taxon>Euheterodonta</taxon>
        <taxon>Imparidentia</taxon>
        <taxon>Neoheterodontei</taxon>
        <taxon>Myida</taxon>
        <taxon>Dreissenoidea</taxon>
        <taxon>Dreissenidae</taxon>
        <taxon>Dreissena</taxon>
    </lineage>
</organism>
<reference evidence="2" key="1">
    <citation type="journal article" date="2019" name="bioRxiv">
        <title>The Genome of the Zebra Mussel, Dreissena polymorpha: A Resource for Invasive Species Research.</title>
        <authorList>
            <person name="McCartney M.A."/>
            <person name="Auch B."/>
            <person name="Kono T."/>
            <person name="Mallez S."/>
            <person name="Zhang Y."/>
            <person name="Obille A."/>
            <person name="Becker A."/>
            <person name="Abrahante J.E."/>
            <person name="Garbe J."/>
            <person name="Badalamenti J.P."/>
            <person name="Herman A."/>
            <person name="Mangelson H."/>
            <person name="Liachko I."/>
            <person name="Sullivan S."/>
            <person name="Sone E.D."/>
            <person name="Koren S."/>
            <person name="Silverstein K.A.T."/>
            <person name="Beckman K.B."/>
            <person name="Gohl D.M."/>
        </authorList>
    </citation>
    <scope>NUCLEOTIDE SEQUENCE</scope>
    <source>
        <strain evidence="2">Duluth1</strain>
        <tissue evidence="2">Whole animal</tissue>
    </source>
</reference>
<protein>
    <submittedName>
        <fullName evidence="2">Uncharacterized protein</fullName>
    </submittedName>
</protein>
<keyword evidence="3" id="KW-1185">Reference proteome</keyword>
<reference evidence="2" key="2">
    <citation type="submission" date="2020-11" db="EMBL/GenBank/DDBJ databases">
        <authorList>
            <person name="McCartney M.A."/>
            <person name="Auch B."/>
            <person name="Kono T."/>
            <person name="Mallez S."/>
            <person name="Becker A."/>
            <person name="Gohl D.M."/>
            <person name="Silverstein K.A.T."/>
            <person name="Koren S."/>
            <person name="Bechman K.B."/>
            <person name="Herman A."/>
            <person name="Abrahante J.E."/>
            <person name="Garbe J."/>
        </authorList>
    </citation>
    <scope>NUCLEOTIDE SEQUENCE</scope>
    <source>
        <strain evidence="2">Duluth1</strain>
        <tissue evidence="2">Whole animal</tissue>
    </source>
</reference>
<feature type="transmembrane region" description="Helical" evidence="1">
    <location>
        <begin position="20"/>
        <end position="36"/>
    </location>
</feature>
<dbReference type="EMBL" id="JAIWYP010000004">
    <property type="protein sequence ID" value="KAH3839762.1"/>
    <property type="molecule type" value="Genomic_DNA"/>
</dbReference>
<keyword evidence="1" id="KW-0812">Transmembrane</keyword>
<evidence type="ECO:0000256" key="1">
    <source>
        <dbReference type="SAM" id="Phobius"/>
    </source>
</evidence>
<gene>
    <name evidence="2" type="ORF">DPMN_113199</name>
</gene>
<name>A0A9D4QRD2_DREPO</name>
<sequence>MDATQNSWQRLAHFRKDMRFGLLSMISYTYHPIFIIQKWSRLVLGESFQLPPCLTYLLSFYIQVTAPAVSTQSFYLHWGFYVRDCLAVSNAGLQSVWPFSRQSL</sequence>
<dbReference type="AlphaFoldDB" id="A0A9D4QRD2"/>
<proteinExistence type="predicted"/>
<keyword evidence="1" id="KW-0472">Membrane</keyword>
<evidence type="ECO:0000313" key="2">
    <source>
        <dbReference type="EMBL" id="KAH3839762.1"/>
    </source>
</evidence>